<protein>
    <submittedName>
        <fullName evidence="1">Phospholipid transporting ATPase</fullName>
        <ecNumber evidence="1">3.6.-.-</ecNumber>
    </submittedName>
</protein>
<evidence type="ECO:0000313" key="1">
    <source>
        <dbReference type="EMBL" id="KAJ9077121.1"/>
    </source>
</evidence>
<dbReference type="EC" id="3.6.-.-" evidence="1"/>
<sequence length="1376" mass="153845">MRRPDLSKAFHSLCAFLPFVSSNNVTGAGNDSRFIFVNFPPNSQISSADDTVIHEPDSFKLPSYVTNKVRTSKYTLLNFIPKNLFEQFKRVANIYFLSLIFLQTVPGVGNGRQAAFLSTLSFLSILLLTMAKDGVEDYKRYRSDRELNNRKCQLLSGWRNCNDPASVVTPASGNGSAITMDDATSESVEPLVVEETLRLEKLNVQVTSSQSTIGDAWTEILWKQVRVGDIIKLSRDEAVPADLIILSTSEDDGLCFAETKNLDGETNLKSRQALKATCSLVRQKQLYNKSFFINSEAPGVDLYSYNASLNIVDRSYSQGQKEAYQVSSKEPVSIQNTLLRGCIVRNVDFIVGLVVFTGSESKIVLNSGDTPSKRSYIEKLMNKQVFMNFIILFFLSLIVSIMGGISVAKTGTFADYFIFDFTPGETPSFLAGVIGFFTGLILFQNIVPVSLYLTVEVVKSVQAYFIYRDLEMYYEPLDIPCIPKAWNLSDDLGQIEYIFSDKTGTLTQNVMIFRQCSIGGVMYGDLAEHTPNIRAKNNTLRVEENRYATPGHEEEASDDNSSISTASSSTVEDKSHAIGKERDRLCQNNYRSGPLTFFDHRIYLDLINDPVRAKNIRNFFTILALCHTVLAEVSTEEKEGVRQIAFNAESPDEAALVAAATNVGFTFLSRHQDKVQVNFLGEVFSYRILHVLEFNSTRKRMSIILQASDSDEILLFCKGADSIIMDRLGPDCDKLKKDTLGQLEIFAKSGLRTLCVASRVIPASEYREWDEKYREALNSLDNREMRVMTLCENIENGLSLVGGTAIEDKLQDGVPESIALLREAGIKIWVLTGDKVETAINIGYSCNLLSQDMMLVMIQGDDTSTVETKLDGALLHAKDSKQTQELALVIDGPSLRVALEGELKHKLLQLGQQCKTVVCCRVSPLQKAQVVSLVKDGLNVLSLAIGDGANDVSMIQAAHVGVGIAGLEGYQAVMASDYAIAQFRFLARLLLVHGRWSYTRIARMILCFFYKNLVMTLTNFWFQFFNGSSQNFLYEYPLVLCYNLFFTAFPVVVLGSFDQDIRAEVAMVTPQLYRNGITHEEYTHRRFYLIVLDATYQSLVCFFIPLMMFDVGTLGLNGESNTSLDGLGTLVVACVVATTNLYVGIWTFNWTWMMFAVIGASIAFFFCVVFVMSRLNNPLLSVDQLLFTLPTFWLVLILVIMLCLLPRLFANYVRVTLRPTDVDLIREQVLIFSNYICRQSRRLLRQRRRTTLQSTLTKSHLGLGRFLHPTAAPYCGYAFSMDEDSPVARRIQNSLLQTHLMRSKHSLALAAIIDTPPCSPRPPMTPTTPPVLTLNLGNSGIDISALSPHEQAEIDIPSIRVTPPSIHSPRRNPNDN</sequence>
<name>A0ACC2TRK1_9FUNG</name>
<dbReference type="Proteomes" id="UP001165960">
    <property type="component" value="Unassembled WGS sequence"/>
</dbReference>
<keyword evidence="1" id="KW-0378">Hydrolase</keyword>
<gene>
    <name evidence="1" type="primary">DNF1_1</name>
    <name evidence="1" type="ORF">DSO57_1019702</name>
</gene>
<comment type="caution">
    <text evidence="1">The sequence shown here is derived from an EMBL/GenBank/DDBJ whole genome shotgun (WGS) entry which is preliminary data.</text>
</comment>
<keyword evidence="2" id="KW-1185">Reference proteome</keyword>
<dbReference type="EMBL" id="QTSX02002219">
    <property type="protein sequence ID" value="KAJ9077121.1"/>
    <property type="molecule type" value="Genomic_DNA"/>
</dbReference>
<evidence type="ECO:0000313" key="2">
    <source>
        <dbReference type="Proteomes" id="UP001165960"/>
    </source>
</evidence>
<reference evidence="1" key="1">
    <citation type="submission" date="2022-04" db="EMBL/GenBank/DDBJ databases">
        <title>Genome of the entomopathogenic fungus Entomophthora muscae.</title>
        <authorList>
            <person name="Elya C."/>
            <person name="Lovett B.R."/>
            <person name="Lee E."/>
            <person name="Macias A.M."/>
            <person name="Hajek A.E."/>
            <person name="De Bivort B.L."/>
            <person name="Kasson M.T."/>
            <person name="De Fine Licht H.H."/>
            <person name="Stajich J.E."/>
        </authorList>
    </citation>
    <scope>NUCLEOTIDE SEQUENCE</scope>
    <source>
        <strain evidence="1">Berkeley</strain>
    </source>
</reference>
<proteinExistence type="predicted"/>
<accession>A0ACC2TRK1</accession>
<organism evidence="1 2">
    <name type="scientific">Entomophthora muscae</name>
    <dbReference type="NCBI Taxonomy" id="34485"/>
    <lineage>
        <taxon>Eukaryota</taxon>
        <taxon>Fungi</taxon>
        <taxon>Fungi incertae sedis</taxon>
        <taxon>Zoopagomycota</taxon>
        <taxon>Entomophthoromycotina</taxon>
        <taxon>Entomophthoromycetes</taxon>
        <taxon>Entomophthorales</taxon>
        <taxon>Entomophthoraceae</taxon>
        <taxon>Entomophthora</taxon>
    </lineage>
</organism>